<name>A0A378WF96_MYCFO</name>
<dbReference type="Proteomes" id="UP000255389">
    <property type="component" value="Unassembled WGS sequence"/>
</dbReference>
<evidence type="ECO:0000313" key="1">
    <source>
        <dbReference type="EMBL" id="SUA31590.1"/>
    </source>
</evidence>
<gene>
    <name evidence="1" type="ORF">NCTC1542_06945</name>
</gene>
<protein>
    <submittedName>
        <fullName evidence="1">Uncharacterized protein</fullName>
    </submittedName>
</protein>
<accession>A0A378WF96</accession>
<proteinExistence type="predicted"/>
<dbReference type="AlphaFoldDB" id="A0A378WF96"/>
<sequence>MTGQHHQVHIWARRGVHDLQGAQHIDAFFGDVDFWLYLRASRAHAVGSAQYPVAQRLMDHAHRGVGLPAQLVRQVALVPVQIELRLGQSSKHHCFNQFRGQWRHPVAYLDQPAREPAR</sequence>
<reference evidence="1 2" key="1">
    <citation type="submission" date="2018-06" db="EMBL/GenBank/DDBJ databases">
        <authorList>
            <consortium name="Pathogen Informatics"/>
            <person name="Doyle S."/>
        </authorList>
    </citation>
    <scope>NUCLEOTIDE SEQUENCE [LARGE SCALE GENOMIC DNA]</scope>
    <source>
        <strain evidence="1 2">NCTC1542</strain>
    </source>
</reference>
<evidence type="ECO:0000313" key="2">
    <source>
        <dbReference type="Proteomes" id="UP000255389"/>
    </source>
</evidence>
<organism evidence="1 2">
    <name type="scientific">Mycolicibacterium fortuitum</name>
    <name type="common">Mycobacterium fortuitum</name>
    <dbReference type="NCBI Taxonomy" id="1766"/>
    <lineage>
        <taxon>Bacteria</taxon>
        <taxon>Bacillati</taxon>
        <taxon>Actinomycetota</taxon>
        <taxon>Actinomycetes</taxon>
        <taxon>Mycobacteriales</taxon>
        <taxon>Mycobacteriaceae</taxon>
        <taxon>Mycolicibacterium</taxon>
    </lineage>
</organism>
<dbReference type="EMBL" id="UGQY01000006">
    <property type="protein sequence ID" value="SUA31590.1"/>
    <property type="molecule type" value="Genomic_DNA"/>
</dbReference>